<dbReference type="InterPro" id="IPR000089">
    <property type="entry name" value="Biotin_lipoyl"/>
</dbReference>
<keyword evidence="1" id="KW-0092">Biotin</keyword>
<dbReference type="SUPFAM" id="SSF51230">
    <property type="entry name" value="Single hybrid motif"/>
    <property type="match status" value="1"/>
</dbReference>
<organism evidence="3">
    <name type="scientific">Strongyloides stercoralis</name>
    <name type="common">Threadworm</name>
    <dbReference type="NCBI Taxonomy" id="6248"/>
    <lineage>
        <taxon>Eukaryota</taxon>
        <taxon>Metazoa</taxon>
        <taxon>Ecdysozoa</taxon>
        <taxon>Nematoda</taxon>
        <taxon>Chromadorea</taxon>
        <taxon>Rhabditida</taxon>
        <taxon>Tylenchina</taxon>
        <taxon>Panagrolaimomorpha</taxon>
        <taxon>Strongyloidoidea</taxon>
        <taxon>Strongyloididae</taxon>
        <taxon>Strongyloides</taxon>
    </lineage>
</organism>
<dbReference type="WBParaSite" id="SSTP_0001116200.1">
    <property type="protein sequence ID" value="SSTP_0001116200.1"/>
    <property type="gene ID" value="SSTP_0001116200"/>
</dbReference>
<feature type="domain" description="Lipoyl-binding" evidence="2">
    <location>
        <begin position="1"/>
        <end position="71"/>
    </location>
</feature>
<protein>
    <submittedName>
        <fullName evidence="3">Lipoyl-binding domain-containing protein</fullName>
    </submittedName>
</protein>
<dbReference type="InterPro" id="IPR011053">
    <property type="entry name" value="Single_hybrid_motif"/>
</dbReference>
<dbReference type="FunFam" id="2.40.50.100:FF:000003">
    <property type="entry name" value="Acetyl-CoA carboxylase biotin carboxyl carrier protein"/>
    <property type="match status" value="1"/>
</dbReference>
<dbReference type="PANTHER" id="PTHR45266:SF3">
    <property type="entry name" value="OXALOACETATE DECARBOXYLASE ALPHA CHAIN"/>
    <property type="match status" value="1"/>
</dbReference>
<evidence type="ECO:0000256" key="1">
    <source>
        <dbReference type="ARBA" id="ARBA00023267"/>
    </source>
</evidence>
<accession>A0A0K0ENX5</accession>
<evidence type="ECO:0000259" key="2">
    <source>
        <dbReference type="PROSITE" id="PS50968"/>
    </source>
</evidence>
<dbReference type="CDD" id="cd06850">
    <property type="entry name" value="biotinyl_domain"/>
    <property type="match status" value="1"/>
</dbReference>
<dbReference type="AlphaFoldDB" id="A0A0K0ENX5"/>
<dbReference type="PANTHER" id="PTHR45266">
    <property type="entry name" value="OXALOACETATE DECARBOXYLASE ALPHA CHAIN"/>
    <property type="match status" value="1"/>
</dbReference>
<dbReference type="InterPro" id="IPR050709">
    <property type="entry name" value="Biotin_Carboxyl_Carrier/Decarb"/>
</dbReference>
<name>A0A0K0ENX5_STRER</name>
<sequence>MNKTISAPKPGRIESIKVKEGDIINKGQELIVIQTMKMQNTIFATDSGKIKSIKCKVGDPVKEGDVLIELE</sequence>
<evidence type="ECO:0000313" key="3">
    <source>
        <dbReference type="WBParaSite" id="SSTP_0001116200.1"/>
    </source>
</evidence>
<dbReference type="STRING" id="6248.A0A0K0ENX5"/>
<proteinExistence type="predicted"/>
<dbReference type="PROSITE" id="PS50968">
    <property type="entry name" value="BIOTINYL_LIPOYL"/>
    <property type="match status" value="1"/>
</dbReference>
<dbReference type="Pfam" id="PF00364">
    <property type="entry name" value="Biotin_lipoyl"/>
    <property type="match status" value="1"/>
</dbReference>
<dbReference type="Gene3D" id="2.40.50.100">
    <property type="match status" value="1"/>
</dbReference>
<reference evidence="3" key="1">
    <citation type="submission" date="2015-08" db="UniProtKB">
        <authorList>
            <consortium name="WormBaseParasite"/>
        </authorList>
    </citation>
    <scope>IDENTIFICATION</scope>
</reference>